<evidence type="ECO:0000313" key="2">
    <source>
        <dbReference type="Proteomes" id="UP000261105"/>
    </source>
</evidence>
<sequence length="59" mass="6593">MLDILNSQEEEKIGTELLFLQEPLGVLGHVLTVLSHQMHCLSIASYTFGCDAFNRQVMA</sequence>
<comment type="caution">
    <text evidence="1">The sequence shown here is derived from an EMBL/GenBank/DDBJ whole genome shotgun (WGS) entry which is preliminary data.</text>
</comment>
<dbReference type="AlphaFoldDB" id="A0A3E5EFR5"/>
<evidence type="ECO:0000313" key="1">
    <source>
        <dbReference type="EMBL" id="RGN87688.1"/>
    </source>
</evidence>
<dbReference type="Proteomes" id="UP000261105">
    <property type="component" value="Unassembled WGS sequence"/>
</dbReference>
<proteinExistence type="predicted"/>
<accession>A0A3E5EFR5</accession>
<reference evidence="1 2" key="1">
    <citation type="submission" date="2018-08" db="EMBL/GenBank/DDBJ databases">
        <title>A genome reference for cultivated species of the human gut microbiota.</title>
        <authorList>
            <person name="Zou Y."/>
            <person name="Xue W."/>
            <person name="Luo G."/>
        </authorList>
    </citation>
    <scope>NUCLEOTIDE SEQUENCE [LARGE SCALE GENOMIC DNA]</scope>
    <source>
        <strain evidence="1 2">OM03-6</strain>
    </source>
</reference>
<name>A0A3E5EFR5_9FIRM</name>
<protein>
    <submittedName>
        <fullName evidence="1">Uncharacterized protein</fullName>
    </submittedName>
</protein>
<gene>
    <name evidence="1" type="ORF">DXB38_07960</name>
</gene>
<organism evidence="1 2">
    <name type="scientific">Blautia obeum</name>
    <dbReference type="NCBI Taxonomy" id="40520"/>
    <lineage>
        <taxon>Bacteria</taxon>
        <taxon>Bacillati</taxon>
        <taxon>Bacillota</taxon>
        <taxon>Clostridia</taxon>
        <taxon>Lachnospirales</taxon>
        <taxon>Lachnospiraceae</taxon>
        <taxon>Blautia</taxon>
    </lineage>
</organism>
<dbReference type="EMBL" id="QSUZ01000008">
    <property type="protein sequence ID" value="RGN87688.1"/>
    <property type="molecule type" value="Genomic_DNA"/>
</dbReference>